<feature type="domain" description="Carrier" evidence="6">
    <location>
        <begin position="961"/>
        <end position="1036"/>
    </location>
</feature>
<dbReference type="GO" id="GO:0017000">
    <property type="term" value="P:antibiotic biosynthetic process"/>
    <property type="evidence" value="ECO:0007669"/>
    <property type="project" value="UniProtKB-ARBA"/>
</dbReference>
<dbReference type="Gene3D" id="3.30.300.30">
    <property type="match status" value="4"/>
</dbReference>
<dbReference type="CDD" id="cd12117">
    <property type="entry name" value="A_NRPS_Srf_like"/>
    <property type="match status" value="1"/>
</dbReference>
<gene>
    <name evidence="7" type="ORF">FHX73_1646</name>
</gene>
<dbReference type="Pfam" id="PF13193">
    <property type="entry name" value="AMP-binding_C"/>
    <property type="match status" value="4"/>
</dbReference>
<dbReference type="InterPro" id="IPR029058">
    <property type="entry name" value="AB_hydrolase_fold"/>
</dbReference>
<organism evidence="7 8">
    <name type="scientific">Kitasatospora viridis</name>
    <dbReference type="NCBI Taxonomy" id="281105"/>
    <lineage>
        <taxon>Bacteria</taxon>
        <taxon>Bacillati</taxon>
        <taxon>Actinomycetota</taxon>
        <taxon>Actinomycetes</taxon>
        <taxon>Kitasatosporales</taxon>
        <taxon>Streptomycetaceae</taxon>
        <taxon>Kitasatospora</taxon>
    </lineage>
</organism>
<dbReference type="PANTHER" id="PTHR45527">
    <property type="entry name" value="NONRIBOSOMAL PEPTIDE SYNTHETASE"/>
    <property type="match status" value="1"/>
</dbReference>
<dbReference type="SMART" id="SM00823">
    <property type="entry name" value="PKS_PP"/>
    <property type="match status" value="4"/>
</dbReference>
<dbReference type="GO" id="GO:0031177">
    <property type="term" value="F:phosphopantetheine binding"/>
    <property type="evidence" value="ECO:0007669"/>
    <property type="project" value="InterPro"/>
</dbReference>
<dbReference type="Gene3D" id="3.40.50.980">
    <property type="match status" value="8"/>
</dbReference>
<evidence type="ECO:0000259" key="6">
    <source>
        <dbReference type="PROSITE" id="PS50075"/>
    </source>
</evidence>
<dbReference type="FunFam" id="1.10.1200.10:FF:000005">
    <property type="entry name" value="Nonribosomal peptide synthetase 1"/>
    <property type="match status" value="1"/>
</dbReference>
<dbReference type="SUPFAM" id="SSF56801">
    <property type="entry name" value="Acetyl-CoA synthetase-like"/>
    <property type="match status" value="4"/>
</dbReference>
<dbReference type="InterPro" id="IPR036736">
    <property type="entry name" value="ACP-like_sf"/>
</dbReference>
<dbReference type="GO" id="GO:0008610">
    <property type="term" value="P:lipid biosynthetic process"/>
    <property type="evidence" value="ECO:0007669"/>
    <property type="project" value="UniProtKB-ARBA"/>
</dbReference>
<dbReference type="GO" id="GO:0072330">
    <property type="term" value="P:monocarboxylic acid biosynthetic process"/>
    <property type="evidence" value="ECO:0007669"/>
    <property type="project" value="UniProtKB-ARBA"/>
</dbReference>
<dbReference type="GO" id="GO:0003824">
    <property type="term" value="F:catalytic activity"/>
    <property type="evidence" value="ECO:0007669"/>
    <property type="project" value="InterPro"/>
</dbReference>
<name>A0A561SDI4_9ACTN</name>
<dbReference type="SUPFAM" id="SSF52777">
    <property type="entry name" value="CoA-dependent acyltransferases"/>
    <property type="match status" value="8"/>
</dbReference>
<dbReference type="FunFam" id="3.30.300.30:FF:000010">
    <property type="entry name" value="Enterobactin synthetase component F"/>
    <property type="match status" value="3"/>
</dbReference>
<dbReference type="Pfam" id="PF00501">
    <property type="entry name" value="AMP-binding"/>
    <property type="match status" value="4"/>
</dbReference>
<dbReference type="Pfam" id="PF00975">
    <property type="entry name" value="Thioesterase"/>
    <property type="match status" value="1"/>
</dbReference>
<evidence type="ECO:0000256" key="3">
    <source>
        <dbReference type="ARBA" id="ARBA00022450"/>
    </source>
</evidence>
<dbReference type="InterPro" id="IPR010071">
    <property type="entry name" value="AA_adenyl_dom"/>
</dbReference>
<dbReference type="NCBIfam" id="TIGR01733">
    <property type="entry name" value="AA-adenyl-dom"/>
    <property type="match status" value="4"/>
</dbReference>
<evidence type="ECO:0000256" key="5">
    <source>
        <dbReference type="SAM" id="MobiDB-lite"/>
    </source>
</evidence>
<dbReference type="InterPro" id="IPR006162">
    <property type="entry name" value="Ppantetheine_attach_site"/>
</dbReference>
<dbReference type="Pfam" id="PF00550">
    <property type="entry name" value="PP-binding"/>
    <property type="match status" value="4"/>
</dbReference>
<keyword evidence="3" id="KW-0596">Phosphopantetheine</keyword>
<dbReference type="Gene3D" id="1.10.1200.10">
    <property type="entry name" value="ACP-like"/>
    <property type="match status" value="3"/>
</dbReference>
<keyword evidence="4" id="KW-0597">Phosphoprotein</keyword>
<evidence type="ECO:0000256" key="4">
    <source>
        <dbReference type="ARBA" id="ARBA00022553"/>
    </source>
</evidence>
<reference evidence="7 8" key="1">
    <citation type="submission" date="2019-06" db="EMBL/GenBank/DDBJ databases">
        <title>Sequencing the genomes of 1000 actinobacteria strains.</title>
        <authorList>
            <person name="Klenk H.-P."/>
        </authorList>
    </citation>
    <scope>NUCLEOTIDE SEQUENCE [LARGE SCALE GENOMIC DNA]</scope>
    <source>
        <strain evidence="7 8">DSM 44826</strain>
    </source>
</reference>
<dbReference type="SUPFAM" id="SSF47336">
    <property type="entry name" value="ACP-like"/>
    <property type="match status" value="4"/>
</dbReference>
<dbReference type="FunFam" id="3.30.559.30:FF:000001">
    <property type="entry name" value="Non-ribosomal peptide synthetase"/>
    <property type="match status" value="1"/>
</dbReference>
<protein>
    <submittedName>
        <fullName evidence="7">Amino acid adenylation domain-containing protein</fullName>
    </submittedName>
</protein>
<dbReference type="FunFam" id="2.30.38.10:FF:000001">
    <property type="entry name" value="Non-ribosomal peptide synthetase PvdI"/>
    <property type="match status" value="4"/>
</dbReference>
<dbReference type="EMBL" id="VIWT01000006">
    <property type="protein sequence ID" value="TWF72895.1"/>
    <property type="molecule type" value="Genomic_DNA"/>
</dbReference>
<keyword evidence="8" id="KW-1185">Reference proteome</keyword>
<dbReference type="NCBIfam" id="NF003417">
    <property type="entry name" value="PRK04813.1"/>
    <property type="match status" value="4"/>
</dbReference>
<feature type="domain" description="Carrier" evidence="6">
    <location>
        <begin position="2010"/>
        <end position="2085"/>
    </location>
</feature>
<dbReference type="CDD" id="cd05930">
    <property type="entry name" value="A_NRPS"/>
    <property type="match status" value="3"/>
</dbReference>
<dbReference type="InterPro" id="IPR023213">
    <property type="entry name" value="CAT-like_dom_sf"/>
</dbReference>
<comment type="caution">
    <text evidence="7">The sequence shown here is derived from an EMBL/GenBank/DDBJ whole genome shotgun (WGS) entry which is preliminary data.</text>
</comment>
<dbReference type="SUPFAM" id="SSF53474">
    <property type="entry name" value="alpha/beta-Hydrolases"/>
    <property type="match status" value="1"/>
</dbReference>
<dbReference type="Pfam" id="PF00668">
    <property type="entry name" value="Condensation"/>
    <property type="match status" value="4"/>
</dbReference>
<evidence type="ECO:0000313" key="8">
    <source>
        <dbReference type="Proteomes" id="UP000317940"/>
    </source>
</evidence>
<dbReference type="InterPro" id="IPR025110">
    <property type="entry name" value="AMP-bd_C"/>
</dbReference>
<dbReference type="GO" id="GO:0044550">
    <property type="term" value="P:secondary metabolite biosynthetic process"/>
    <property type="evidence" value="ECO:0007669"/>
    <property type="project" value="UniProtKB-ARBA"/>
</dbReference>
<dbReference type="InterPro" id="IPR000873">
    <property type="entry name" value="AMP-dep_synth/lig_dom"/>
</dbReference>
<dbReference type="Proteomes" id="UP000317940">
    <property type="component" value="Unassembled WGS sequence"/>
</dbReference>
<dbReference type="InterPro" id="IPR020806">
    <property type="entry name" value="PKS_PP-bd"/>
</dbReference>
<dbReference type="GO" id="GO:0043041">
    <property type="term" value="P:amino acid activation for nonribosomal peptide biosynthetic process"/>
    <property type="evidence" value="ECO:0007669"/>
    <property type="project" value="TreeGrafter"/>
</dbReference>
<dbReference type="Gene3D" id="3.30.559.30">
    <property type="entry name" value="Nonribosomal peptide synthetase, condensation domain"/>
    <property type="match status" value="4"/>
</dbReference>
<dbReference type="InterPro" id="IPR045851">
    <property type="entry name" value="AMP-bd_C_sf"/>
</dbReference>
<dbReference type="Gene3D" id="2.30.38.10">
    <property type="entry name" value="Luciferase, Domain 3"/>
    <property type="match status" value="4"/>
</dbReference>
<evidence type="ECO:0000256" key="1">
    <source>
        <dbReference type="ARBA" id="ARBA00001957"/>
    </source>
</evidence>
<accession>A0A561SDI4</accession>
<dbReference type="PROSITE" id="PS00012">
    <property type="entry name" value="PHOSPHOPANTETHEINE"/>
    <property type="match status" value="4"/>
</dbReference>
<dbReference type="GO" id="GO:0005829">
    <property type="term" value="C:cytosol"/>
    <property type="evidence" value="ECO:0007669"/>
    <property type="project" value="TreeGrafter"/>
</dbReference>
<dbReference type="InterPro" id="IPR001242">
    <property type="entry name" value="Condensation_dom"/>
</dbReference>
<feature type="domain" description="Carrier" evidence="6">
    <location>
        <begin position="4100"/>
        <end position="4175"/>
    </location>
</feature>
<feature type="domain" description="Carrier" evidence="6">
    <location>
        <begin position="3057"/>
        <end position="3132"/>
    </location>
</feature>
<dbReference type="Gene3D" id="3.40.50.1820">
    <property type="entry name" value="alpha/beta hydrolase"/>
    <property type="match status" value="1"/>
</dbReference>
<dbReference type="FunFam" id="3.40.50.980:FF:000001">
    <property type="entry name" value="Non-ribosomal peptide synthetase"/>
    <property type="match status" value="4"/>
</dbReference>
<dbReference type="PROSITE" id="PS50075">
    <property type="entry name" value="CARRIER"/>
    <property type="match status" value="4"/>
</dbReference>
<dbReference type="CDD" id="cd19540">
    <property type="entry name" value="LCL_NRPS-like"/>
    <property type="match status" value="4"/>
</dbReference>
<comment type="cofactor">
    <cofactor evidence="1">
        <name>pantetheine 4'-phosphate</name>
        <dbReference type="ChEBI" id="CHEBI:47942"/>
    </cofactor>
</comment>
<dbReference type="InterPro" id="IPR001031">
    <property type="entry name" value="Thioesterase"/>
</dbReference>
<dbReference type="FunFam" id="3.40.50.12780:FF:000012">
    <property type="entry name" value="Non-ribosomal peptide synthetase"/>
    <property type="match status" value="1"/>
</dbReference>
<dbReference type="PANTHER" id="PTHR45527:SF1">
    <property type="entry name" value="FATTY ACID SYNTHASE"/>
    <property type="match status" value="1"/>
</dbReference>
<evidence type="ECO:0000256" key="2">
    <source>
        <dbReference type="ARBA" id="ARBA00006432"/>
    </source>
</evidence>
<comment type="similarity">
    <text evidence="2">Belongs to the ATP-dependent AMP-binding enzyme family.</text>
</comment>
<dbReference type="Gene3D" id="3.30.559.10">
    <property type="entry name" value="Chloramphenicol acetyltransferase-like domain"/>
    <property type="match status" value="4"/>
</dbReference>
<feature type="region of interest" description="Disordered" evidence="5">
    <location>
        <begin position="203"/>
        <end position="223"/>
    </location>
</feature>
<proteinExistence type="inferred from homology"/>
<evidence type="ECO:0000313" key="7">
    <source>
        <dbReference type="EMBL" id="TWF72895.1"/>
    </source>
</evidence>
<dbReference type="FunFam" id="1.10.1200.10:FF:000016">
    <property type="entry name" value="Non-ribosomal peptide synthase"/>
    <property type="match status" value="3"/>
</dbReference>
<dbReference type="InterPro" id="IPR020845">
    <property type="entry name" value="AMP-binding_CS"/>
</dbReference>
<sequence>MIPVSYAQQRLWLVDQIEGPSALYNLPFALRLRGTLDYEALRAATADLVARHESLRTVFPVADSLPVQRILPAEEAQPRFRALDCTPADYPGQRDAACAETFDLSCELPIRVTLFTLSPTEHVLLVVLHHIAADGWSLGPLLRDLAAAYRARLTGRGPDWEPLPIQYADYALWQRDLLGDEQDPESLTARQLDHWRTTLAGLPEELELPTDRPRPPAPSGAADSVDLAWGAELHTALLDLARTHRTTLFTVLQAGLAALFTRLGAGTDIPIGTGVAGRGDEALDELVGFFVNSLVLRADTSGDPGFAELLGRVREAQLDAFAHQEIPFERLVEELNPPRALGRHPLFQTLLVLQNHGQEAELDLPGLESATEPIGLRVAKFDLNIGIAEEHDSDGAPAGLTGSIEYAADVYDRATVAGLADRLGRLLAAAAADPDAPITTLDILGPEEQHRILTEWNATDAPRWTGTLAERFEQQADRTPHATALAHDGGTLDYAELDARANRLAHHLISLGVGPETPVAMLMERSVEVVVATLAVLKAGGCYVPMHPGLPPERMTGVLADTGAPVLLTDRADPGFPHDAAVVRPGDEAGAPDHRPAVPTHPDQLAYAMYTSGSTGRPKGVAVRHRDVLDLAADRRWQDGRHQRVLLHSPHAFDAATYEIWTPLLAGGTVVVAPPGALDATALHAVTTRHSVTAVFLTKALFDLIAEQAPETFAALQVVCTGGEAASGTLMRRVLDACPELLLAHVYGPTETTTFATHHHLTHADLDGPRVPIGAPLDNMRSYVLDARLRPVPPGVPGELYIAGAGLARGYLNRSSLTAERFVACPFDSGARMYRTGDLVRLSAEGAVEFLGRIDGQVKLRGFRIELGEIEAALSRHPAVRQVIVIPREDRPGDTRLVAYCTVNSQLDPAELRTFAGTVLPGYMVPSAVVIMDALPLNANGKVDRRALPAPELAADGEGRAPRDQREQVLCELFGDLLGIDDISIDDDFFALGGHSLLATRLAARARTEHGIDFTIGDLFQAPTIAALAERIADAPAPSRPALTAAQRPERLPLSFAQRRLWFLAQAEGPSATYNVTLGLRLRGPLDAAALEAALGDVVRRHEALRTVFGEQDGTPYQRVLDAPGTGLLTVTDRPSDELAGHTFDLAADLPVHAYLRPEGPEEHVLVLVVHHIAGDGASLGPLYRDLADAYRARLDGAAPQWTPLPVQYADHALWQRELLGAEGDPQSLAGRQLAHWREALAGLPDELALPLDRPRPPVASHRGTVLPVELDAALHARLGELATEHGVTLFMVLQAAYATLLHRFGAGTDLPIGTPVAGRLDEALTDLVGYFANTLVLRTDLSGRPSFAELLRRVREADLAAFDHQDLPFESLVEELNPARSLARHPLFQVMLAFAGTPEDGPDLPGVTVTEEPVDFGTATFDLTLSLVERLAADGAPAGLSGGLEYATDLFDRQTVERLAAALELILRQAVEDPSRPVAALEVLGEAERAVLAEWNDTGLAELTEPYLTVLQRQVARTPQAVALVCGAQQLTFAELNARANRLARALAEAGAGPDAVVALALPRSVESVVAVLAVLKAGAAFLSLDPGYPAERLAFMLADAAPAVVLTDEGWPLAEVLDGHTVLPVDEELWSYQDAHDLPDATDPAHAAYVIHTSGSTGRPKGVLVTRGNFANLLAAHRAELTAAAERARPGRPLRVALSASLAFDTALEGFLWLAAGHELHLIGDDVRRDAAALVRHAEQARLDVLDLTPTFADQVIEEGLLTRCPPALLTLGGEATGQALWTTLRQVPGLVAYNVYGPTECTVDALLHPFAATERPLIGHPLGNTRGHVLDEQLRPVPAGVPGELYLAGAGLARGYLNRPDLTAERFVACPFEPGARMYRTGDLVRRRPDGDLEYLGRTDHQVKIRGFRIELGEIETALTAQPGVLQAAVLPHEQGTGGARLVAYLAGPPELDTAELRARLAAELPAHMVPAAFVRLDALPLNANGKLDRTALPAPDFAAFAGSGRAARTAEEEILCGLFAEVLGVEKVGVDDDFFALGGHSLLATRLLSRVRSVLGVELGVRDVFEAPTVAGLAARSGAVAGRPVLSATAGRPERVPLSFAQQRLWLIDRMEGPSALYNVPVALRLDGELDQQALTDALGDLVARHESLRTLIAETDGEPHQRVLPAAPLALELCDCPAAEVADAVAQESRRPFDLAAEMPFRATLLRSAEERHVLVLVLHHIASDGWSMGPLLRDLSMAYAVRSGGELPVWEELPVQYPDYAIWQRELLGEETDPESLVARQLAYWREALAELPEELALPVDRSRGAVASHRGDRVVLPLGAELHRGLVGLSRAHRVTLFMTVQAALAALLTRLGAGTDVPIGSVVAGRSDEALDELVGFFVNTLVLRTDTSGDPSFAELLGRVREVDLGAFGHQDVPFERLVEELNPVRSLARHPLFQVMLVLQSNEDAELEMPGLRVEALPAGTGVAKFDLNVIMEEVFGPDGEPAGIDCAIDFATDLFDRESVEALAERFGRLLRTVAASPELPIGRVELLATEERSALLGGGFTALPSELPLVPAVFEAQAARTPDAVALVFGAEELTFAELNARANRLAHRLIDAGVGPESAVAVAVPRSVESLVGLLAVLKAGGVYLPLDAEYPADRTARTLADARPVLALTDDRWPYPELLGGLAVLEARDLAGPDTDPAARASAGDAAYLIHTSGSTGRPKGVAATHGGLAALLAAHRAGVMAGRDRLRVALTASLCFDASWDGLLWLIAGHELHLIGDEVRRDATALVRHVGERGIDALEVTPSYAEQLVAEGLLDDPAPGLLLLGGEAVGQALWSRLRQAPATQAYNLYGPTEATVDTLVHPLAATDRPVLGRPVAGTHAYVLDRQLNPVPAGVPGELYLAGASLARGYLNRPDLTAERFVACPFEPGARMYRTGDLVRRTRDGELEYLGRTDQQVKIRGFRIELGEIEQVLARHEAVRQAVVTAHEGEGGDRRLVAYCAVAEAAPGLALDLREFVARSLPGYMVPAAVVVLAALPLTGSGKVDHRALPAPDFAAFAGSGRAARTAEEEILCGLFAEVLGVEKVGVDDDFFALGGHSLLATRLLSRVRSVLGVELGVRDVFEAPTVAGLAARSGAGEAKPVLSAVAERLERVPLSFAQQRLWLIDRMEGPSGLYNLPVILRLAGEVEVAALEAALGDLLARHESLRTVVAEADGEPYQRILPLDSARIAVEVLPAGTDPESCVDRPFDLSADLPVRAQLIPGGADGDLLLLVLHHIAGDGWSMGPLLRDLSTAYEARCAGQSPVWEPLPVQYPDYAIWQRELLGDETQDDSLMARQLTYWREALADLPEELALPVDRSRGAVASHRGDRVVLPLGAELHRGLVGLSRAHRVTLFMTVQAALAALLTRLGAGTDVPIGSVVAGRSDEALDELVGFFVNTLVLRTDTSGDPSFAELLGRVREVDLGAFGHQDVPFERLVEELNPARSLARHPLFQVMLVLEGDRSAAAPLTLGALPAAVQSSLGAAAKFDLSIGMGESFDADGEPAGLECAIEFATDLFDRESVESLAVRFGRLLRSVVERPELPIGRVELLAAEERSALLGGGFTALPSELPLVPAVFEAQAARTPDAVALVFGAEELTFAELNARANRLAHRLIAAGVGPESAVAVAVPRSVESLVGLLAVLKAGGVYLPLDAEYPADRTARTLADARPVLALTDDRWPYPELLGGLAVLEARDLAGPDTDPAARASAGDAAYLIHTSGSTGRPKGVAATHGGLAALLAAHRAGVMADRERLRVALTASLCFDASWDGLLWLIAGHELHLIGDEVRRDATALVRHVGERGIDALEVTPSYAEQLVTEGLLDDPAPGLLLLGGEAVGQALWSRLRQAPATQAYNLYGPTEATVDTLVHPLAATDRPVLGRPVAGTHAYVLDGQLRPVPAGVPGELYLAGASLARGYLNRPDLTAERFVACPFEPGARMYRTGDLVRRSRDGELEYLGRTDQQVKIRGFRIELGEIEQVLTRHHQVSAAVVRPLADEVAGTRLVAYAVTDGPVEPAALRAFVGAHLPGYMVPAAVVVLAALPLTGSGKVDHRALPVPDFAELAGGREPRTEAERVLCALFAKALGIPSTGIDDDFFALGGHSLLAMKLLARIRAALGADLGMRALFETPTVAGLAARLDSGPATGDALDVLLPLRTGGDRPPLFCVHPAAGISWVYSGLLPHLATDQPVYGLQARGLRGGAPGSVAEIAEDYLRQIRELCPDGPYHLLGWSFGAVVAQEMAVRLQAEGAEVGVLALLDGAPVTADPAADPSDDEPVDTLAELLISLGYDPADGRGQAELAALLGEAAAELPAVFERHRKLMVEHRPGRYRGDAVFFGATSDKPADWPYEQSWQPYLDGGIEAHRLACAHGELTRPEPVARIASVLAQKLGE</sequence>
<dbReference type="PROSITE" id="PS00455">
    <property type="entry name" value="AMP_BINDING"/>
    <property type="match status" value="3"/>
</dbReference>
<dbReference type="InterPro" id="IPR009081">
    <property type="entry name" value="PP-bd_ACP"/>
</dbReference>
<dbReference type="FunFam" id="3.30.559.10:FF:000012">
    <property type="entry name" value="Non-ribosomal peptide synthetase"/>
    <property type="match status" value="1"/>
</dbReference>
<dbReference type="RefSeq" id="WP_170305290.1">
    <property type="nucleotide sequence ID" value="NZ_VIWT01000006.1"/>
</dbReference>